<dbReference type="SUPFAM" id="SSF52540">
    <property type="entry name" value="P-loop containing nucleoside triphosphate hydrolases"/>
    <property type="match status" value="1"/>
</dbReference>
<comment type="caution">
    <text evidence="1">The sequence shown here is derived from an EMBL/GenBank/DDBJ whole genome shotgun (WGS) entry which is preliminary data.</text>
</comment>
<protein>
    <submittedName>
        <fullName evidence="1">ATP-binding protein</fullName>
    </submittedName>
</protein>
<proteinExistence type="predicted"/>
<evidence type="ECO:0000313" key="2">
    <source>
        <dbReference type="Proteomes" id="UP000640786"/>
    </source>
</evidence>
<organism evidence="1 2">
    <name type="scientific">Psychrobacillus faecigallinarum</name>
    <dbReference type="NCBI Taxonomy" id="2762235"/>
    <lineage>
        <taxon>Bacteria</taxon>
        <taxon>Bacillati</taxon>
        <taxon>Bacillota</taxon>
        <taxon>Bacilli</taxon>
        <taxon>Bacillales</taxon>
        <taxon>Bacillaceae</taxon>
        <taxon>Psychrobacillus</taxon>
    </lineage>
</organism>
<dbReference type="InterPro" id="IPR027417">
    <property type="entry name" value="P-loop_NTPase"/>
</dbReference>
<keyword evidence="1" id="KW-0547">Nucleotide-binding</keyword>
<evidence type="ECO:0000313" key="1">
    <source>
        <dbReference type="EMBL" id="MBD7943597.1"/>
    </source>
</evidence>
<dbReference type="Pfam" id="PF13671">
    <property type="entry name" value="AAA_33"/>
    <property type="match status" value="1"/>
</dbReference>
<keyword evidence="2" id="KW-1185">Reference proteome</keyword>
<dbReference type="GO" id="GO:0005524">
    <property type="term" value="F:ATP binding"/>
    <property type="evidence" value="ECO:0007669"/>
    <property type="project" value="UniProtKB-KW"/>
</dbReference>
<reference evidence="1 2" key="1">
    <citation type="submission" date="2020-08" db="EMBL/GenBank/DDBJ databases">
        <title>A Genomic Blueprint of the Chicken Gut Microbiome.</title>
        <authorList>
            <person name="Gilroy R."/>
            <person name="Ravi A."/>
            <person name="Getino M."/>
            <person name="Pursley I."/>
            <person name="Horton D.L."/>
            <person name="Alikhan N.-F."/>
            <person name="Baker D."/>
            <person name="Gharbi K."/>
            <person name="Hall N."/>
            <person name="Watson M."/>
            <person name="Adriaenssens E.M."/>
            <person name="Foster-Nyarko E."/>
            <person name="Jarju S."/>
            <person name="Secka A."/>
            <person name="Antonio M."/>
            <person name="Oren A."/>
            <person name="Chaudhuri R."/>
            <person name="La Ragione R.M."/>
            <person name="Hildebrand F."/>
            <person name="Pallen M.J."/>
        </authorList>
    </citation>
    <scope>NUCLEOTIDE SEQUENCE [LARGE SCALE GENOMIC DNA]</scope>
    <source>
        <strain evidence="1 2">Sa2BUA9</strain>
    </source>
</reference>
<dbReference type="Gene3D" id="3.40.50.300">
    <property type="entry name" value="P-loop containing nucleotide triphosphate hydrolases"/>
    <property type="match status" value="1"/>
</dbReference>
<sequence>MTVGKTHSGKTTFAKLLEKHLANSVIIDQDNHAEFLATHYINLLPKTASNKLKYGLTQMIVDYAVKESDCHLILCNSNRNINGRTRFLEYYKSSGFKTVVVYFDIPEEILKDRVTASERSTSILRTASNFDEVLIRQNLAEVVEPTKEEADYLFVIKKQQDVQIIVGEIVKLAQLK</sequence>
<keyword evidence="1" id="KW-0067">ATP-binding</keyword>
<dbReference type="EMBL" id="JACSQO010000002">
    <property type="protein sequence ID" value="MBD7943597.1"/>
    <property type="molecule type" value="Genomic_DNA"/>
</dbReference>
<gene>
    <name evidence="1" type="ORF">H9650_05645</name>
</gene>
<dbReference type="Proteomes" id="UP000640786">
    <property type="component" value="Unassembled WGS sequence"/>
</dbReference>
<name>A0ABR8R7T9_9BACI</name>
<accession>A0ABR8R7T9</accession>